<feature type="region of interest" description="Disordered" evidence="1">
    <location>
        <begin position="24"/>
        <end position="44"/>
    </location>
</feature>
<evidence type="ECO:0000313" key="3">
    <source>
        <dbReference type="Proteomes" id="UP001598352"/>
    </source>
</evidence>
<protein>
    <submittedName>
        <fullName evidence="2">Uncharacterized protein</fullName>
    </submittedName>
</protein>
<evidence type="ECO:0000313" key="2">
    <source>
        <dbReference type="EMBL" id="MFD4825052.1"/>
    </source>
</evidence>
<name>A0ABW6F5M1_9ACTN</name>
<accession>A0ABW6F5M1</accession>
<dbReference type="Proteomes" id="UP001598352">
    <property type="component" value="Unassembled WGS sequence"/>
</dbReference>
<gene>
    <name evidence="2" type="ORF">ACFWOQ_20980</name>
</gene>
<proteinExistence type="predicted"/>
<organism evidence="2 3">
    <name type="scientific">Streptomyces rubiginosohelvolus</name>
    <dbReference type="NCBI Taxonomy" id="67362"/>
    <lineage>
        <taxon>Bacteria</taxon>
        <taxon>Bacillati</taxon>
        <taxon>Actinomycetota</taxon>
        <taxon>Actinomycetes</taxon>
        <taxon>Kitasatosporales</taxon>
        <taxon>Streptomycetaceae</taxon>
        <taxon>Streptomyces</taxon>
    </lineage>
</organism>
<reference evidence="2 3" key="1">
    <citation type="submission" date="2024-09" db="EMBL/GenBank/DDBJ databases">
        <title>The Natural Products Discovery Center: Release of the First 8490 Sequenced Strains for Exploring Actinobacteria Biosynthetic Diversity.</title>
        <authorList>
            <person name="Kalkreuter E."/>
            <person name="Kautsar S.A."/>
            <person name="Yang D."/>
            <person name="Bader C.D."/>
            <person name="Teijaro C.N."/>
            <person name="Fluegel L."/>
            <person name="Davis C.M."/>
            <person name="Simpson J.R."/>
            <person name="Lauterbach L."/>
            <person name="Steele A.D."/>
            <person name="Gui C."/>
            <person name="Meng S."/>
            <person name="Li G."/>
            <person name="Viehrig K."/>
            <person name="Ye F."/>
            <person name="Su P."/>
            <person name="Kiefer A.F."/>
            <person name="Nichols A."/>
            <person name="Cepeda A.J."/>
            <person name="Yan W."/>
            <person name="Fan B."/>
            <person name="Jiang Y."/>
            <person name="Adhikari A."/>
            <person name="Zheng C.-J."/>
            <person name="Schuster L."/>
            <person name="Cowan T.M."/>
            <person name="Smanski M.J."/>
            <person name="Chevrette M.G."/>
            <person name="De Carvalho L.P.S."/>
            <person name="Shen B."/>
        </authorList>
    </citation>
    <scope>NUCLEOTIDE SEQUENCE [LARGE SCALE GENOMIC DNA]</scope>
    <source>
        <strain evidence="2 3">NPDC058428</strain>
    </source>
</reference>
<dbReference type="EMBL" id="JBHXKZ010000018">
    <property type="protein sequence ID" value="MFD4825052.1"/>
    <property type="molecule type" value="Genomic_DNA"/>
</dbReference>
<dbReference type="RefSeq" id="WP_382775002.1">
    <property type="nucleotide sequence ID" value="NZ_JBHXKZ010000018.1"/>
</dbReference>
<evidence type="ECO:0000256" key="1">
    <source>
        <dbReference type="SAM" id="MobiDB-lite"/>
    </source>
</evidence>
<comment type="caution">
    <text evidence="2">The sequence shown here is derived from an EMBL/GenBank/DDBJ whole genome shotgun (WGS) entry which is preliminary data.</text>
</comment>
<sequence>MLPDSERFVDPTIEHFDEVRKIGMGPMVGKPALSTHDSGMLVEP</sequence>
<keyword evidence="3" id="KW-1185">Reference proteome</keyword>